<dbReference type="Pfam" id="PF00668">
    <property type="entry name" value="Condensation"/>
    <property type="match status" value="2"/>
</dbReference>
<dbReference type="SUPFAM" id="SSF53474">
    <property type="entry name" value="alpha/beta-Hydrolases"/>
    <property type="match status" value="1"/>
</dbReference>
<keyword evidence="8" id="KW-1185">Reference proteome</keyword>
<dbReference type="CDD" id="cd12115">
    <property type="entry name" value="A_NRPS_Sfm_like"/>
    <property type="match status" value="1"/>
</dbReference>
<dbReference type="Gene3D" id="1.10.1200.10">
    <property type="entry name" value="ACP-like"/>
    <property type="match status" value="2"/>
</dbReference>
<reference evidence="8" key="1">
    <citation type="journal article" date="2019" name="Int. J. Syst. Evol. Microbiol.">
        <title>The Global Catalogue of Microorganisms (GCM) 10K type strain sequencing project: providing services to taxonomists for standard genome sequencing and annotation.</title>
        <authorList>
            <consortium name="The Broad Institute Genomics Platform"/>
            <consortium name="The Broad Institute Genome Sequencing Center for Infectious Disease"/>
            <person name="Wu L."/>
            <person name="Ma J."/>
        </authorList>
    </citation>
    <scope>NUCLEOTIDE SEQUENCE [LARGE SCALE GENOMIC DNA]</scope>
    <source>
        <strain evidence="8">CGMCC 1.13574</strain>
    </source>
</reference>
<dbReference type="Gene3D" id="3.30.559.30">
    <property type="entry name" value="Nonribosomal peptide synthetase, condensation domain"/>
    <property type="match status" value="2"/>
</dbReference>
<evidence type="ECO:0000256" key="2">
    <source>
        <dbReference type="ARBA" id="ARBA00006432"/>
    </source>
</evidence>
<evidence type="ECO:0000256" key="5">
    <source>
        <dbReference type="ARBA" id="ARBA00023194"/>
    </source>
</evidence>
<evidence type="ECO:0000256" key="1">
    <source>
        <dbReference type="ARBA" id="ARBA00001957"/>
    </source>
</evidence>
<dbReference type="RefSeq" id="WP_386044321.1">
    <property type="nucleotide sequence ID" value="NZ_JBHUIO010000002.1"/>
</dbReference>
<dbReference type="PANTHER" id="PTHR45527:SF1">
    <property type="entry name" value="FATTY ACID SYNTHASE"/>
    <property type="match status" value="1"/>
</dbReference>
<dbReference type="Gene3D" id="2.30.38.10">
    <property type="entry name" value="Luciferase, Domain 3"/>
    <property type="match status" value="2"/>
</dbReference>
<evidence type="ECO:0000313" key="8">
    <source>
        <dbReference type="Proteomes" id="UP001597343"/>
    </source>
</evidence>
<dbReference type="CDD" id="cd19531">
    <property type="entry name" value="LCL_NRPS-like"/>
    <property type="match status" value="2"/>
</dbReference>
<dbReference type="EMBL" id="JBHUIO010000002">
    <property type="protein sequence ID" value="MFD2169276.1"/>
    <property type="molecule type" value="Genomic_DNA"/>
</dbReference>
<evidence type="ECO:0000313" key="7">
    <source>
        <dbReference type="EMBL" id="MFD2169276.1"/>
    </source>
</evidence>
<dbReference type="InterPro" id="IPR025110">
    <property type="entry name" value="AMP-bd_C"/>
</dbReference>
<dbReference type="PROSITE" id="PS00455">
    <property type="entry name" value="AMP_BINDING"/>
    <property type="match status" value="2"/>
</dbReference>
<dbReference type="NCBIfam" id="NF003417">
    <property type="entry name" value="PRK04813.1"/>
    <property type="match status" value="2"/>
</dbReference>
<dbReference type="InterPro" id="IPR010071">
    <property type="entry name" value="AA_adenyl_dom"/>
</dbReference>
<keyword evidence="5" id="KW-0045">Antibiotic biosynthesis</keyword>
<dbReference type="InterPro" id="IPR045851">
    <property type="entry name" value="AMP-bd_C_sf"/>
</dbReference>
<dbReference type="SMART" id="SM00823">
    <property type="entry name" value="PKS_PP"/>
    <property type="match status" value="2"/>
</dbReference>
<dbReference type="Gene3D" id="3.30.300.30">
    <property type="match status" value="2"/>
</dbReference>
<dbReference type="InterPro" id="IPR001031">
    <property type="entry name" value="Thioesterase"/>
</dbReference>
<dbReference type="Gene3D" id="3.30.559.10">
    <property type="entry name" value="Chloramphenicol acetyltransferase-like domain"/>
    <property type="match status" value="2"/>
</dbReference>
<evidence type="ECO:0000256" key="3">
    <source>
        <dbReference type="ARBA" id="ARBA00022450"/>
    </source>
</evidence>
<dbReference type="PANTHER" id="PTHR45527">
    <property type="entry name" value="NONRIBOSOMAL PEPTIDE SYNTHETASE"/>
    <property type="match status" value="1"/>
</dbReference>
<dbReference type="CDD" id="cd17651">
    <property type="entry name" value="A_NRPS_VisG_like"/>
    <property type="match status" value="1"/>
</dbReference>
<dbReference type="Pfam" id="PF00975">
    <property type="entry name" value="Thioesterase"/>
    <property type="match status" value="1"/>
</dbReference>
<dbReference type="InterPro" id="IPR029058">
    <property type="entry name" value="AB_hydrolase_fold"/>
</dbReference>
<dbReference type="InterPro" id="IPR020802">
    <property type="entry name" value="TesA-like"/>
</dbReference>
<dbReference type="InterPro" id="IPR009081">
    <property type="entry name" value="PP-bd_ACP"/>
</dbReference>
<dbReference type="PROSITE" id="PS50075">
    <property type="entry name" value="CARRIER"/>
    <property type="match status" value="2"/>
</dbReference>
<comment type="cofactor">
    <cofactor evidence="1">
        <name>pantetheine 4'-phosphate</name>
        <dbReference type="ChEBI" id="CHEBI:47942"/>
    </cofactor>
</comment>
<organism evidence="7 8">
    <name type="scientific">Tumebacillus lipolyticus</name>
    <dbReference type="NCBI Taxonomy" id="1280370"/>
    <lineage>
        <taxon>Bacteria</taxon>
        <taxon>Bacillati</taxon>
        <taxon>Bacillota</taxon>
        <taxon>Bacilli</taxon>
        <taxon>Bacillales</taxon>
        <taxon>Alicyclobacillaceae</taxon>
        <taxon>Tumebacillus</taxon>
    </lineage>
</organism>
<dbReference type="Pfam" id="PF13193">
    <property type="entry name" value="AMP-binding_C"/>
    <property type="match status" value="2"/>
</dbReference>
<dbReference type="InterPro" id="IPR020806">
    <property type="entry name" value="PKS_PP-bd"/>
</dbReference>
<dbReference type="NCBIfam" id="TIGR01733">
    <property type="entry name" value="AA-adenyl-dom"/>
    <property type="match status" value="2"/>
</dbReference>
<dbReference type="PROSITE" id="PS00012">
    <property type="entry name" value="PHOSPHOPANTETHEINE"/>
    <property type="match status" value="2"/>
</dbReference>
<dbReference type="InterPro" id="IPR000873">
    <property type="entry name" value="AMP-dep_synth/lig_dom"/>
</dbReference>
<gene>
    <name evidence="7" type="ORF">ACFSOY_04480</name>
</gene>
<dbReference type="InterPro" id="IPR023213">
    <property type="entry name" value="CAT-like_dom_sf"/>
</dbReference>
<feature type="domain" description="Carrier" evidence="6">
    <location>
        <begin position="2054"/>
        <end position="2129"/>
    </location>
</feature>
<keyword evidence="3" id="KW-0596">Phosphopantetheine</keyword>
<name>A0ABW4ZV06_9BACL</name>
<accession>A0ABW4ZV06</accession>
<evidence type="ECO:0000259" key="6">
    <source>
        <dbReference type="PROSITE" id="PS50075"/>
    </source>
</evidence>
<dbReference type="InterPro" id="IPR001242">
    <property type="entry name" value="Condensation_dom"/>
</dbReference>
<dbReference type="SMART" id="SM00824">
    <property type="entry name" value="PKS_TE"/>
    <property type="match status" value="1"/>
</dbReference>
<dbReference type="Gene3D" id="3.40.50.1820">
    <property type="entry name" value="alpha/beta hydrolase"/>
    <property type="match status" value="1"/>
</dbReference>
<protein>
    <submittedName>
        <fullName evidence="7">Amino acid adenylation domain-containing protein</fullName>
    </submittedName>
</protein>
<comment type="similarity">
    <text evidence="2">Belongs to the ATP-dependent AMP-binding enzyme family.</text>
</comment>
<comment type="caution">
    <text evidence="7">The sequence shown here is derived from an EMBL/GenBank/DDBJ whole genome shotgun (WGS) entry which is preliminary data.</text>
</comment>
<dbReference type="SUPFAM" id="SSF52777">
    <property type="entry name" value="CoA-dependent acyltransferases"/>
    <property type="match status" value="4"/>
</dbReference>
<dbReference type="Proteomes" id="UP001597343">
    <property type="component" value="Unassembled WGS sequence"/>
</dbReference>
<proteinExistence type="inferred from homology"/>
<dbReference type="InterPro" id="IPR006162">
    <property type="entry name" value="Ppantetheine_attach_site"/>
</dbReference>
<dbReference type="InterPro" id="IPR020845">
    <property type="entry name" value="AMP-binding_CS"/>
</dbReference>
<evidence type="ECO:0000256" key="4">
    <source>
        <dbReference type="ARBA" id="ARBA00022553"/>
    </source>
</evidence>
<dbReference type="Gene3D" id="3.40.50.980">
    <property type="match status" value="4"/>
</dbReference>
<dbReference type="SUPFAM" id="SSF56801">
    <property type="entry name" value="Acetyl-CoA synthetase-like"/>
    <property type="match status" value="2"/>
</dbReference>
<feature type="domain" description="Carrier" evidence="6">
    <location>
        <begin position="1013"/>
        <end position="1088"/>
    </location>
</feature>
<dbReference type="SUPFAM" id="SSF47336">
    <property type="entry name" value="ACP-like"/>
    <property type="match status" value="2"/>
</dbReference>
<dbReference type="Pfam" id="PF00550">
    <property type="entry name" value="PP-binding"/>
    <property type="match status" value="2"/>
</dbReference>
<dbReference type="InterPro" id="IPR036736">
    <property type="entry name" value="ACP-like_sf"/>
</dbReference>
<sequence length="2395" mass="267105">MSNKQDVTQRKSNLSAEKRALLERRLKGQLNIPVKQGIPKRNEAGPANLSIGQQRLWFFHQFQPADASDNIPYAVRLSGRLHLEAMQRSFCEVVKRHEALRTNVRLIDDQPKQIVHQELIVPLTVIDLTEVPPAERESTMDRLSGEEARKPFDLTADPLIRCSVLKFADEEHLMLMTLHHIIADGWSIDVILREVMMFYKAFAEGNRVELPEQEIQFADYAHWQNEWMTGEASQQQLNYWQEQLKAPLPVLQLPTDRPRPAMMTTKGSQLPISYPLSLQVRLQKICEAEGVTMFMLLIAAYKALLYRYTAQEELLVGTAVAGRNRVEIENVVGNFVNTLVLRSELSGNLPFTDLLRSVKATALEAFSNQDVPFEKVIEAVQPERNMGYTPLFQVLFLLQPMVNTTQVDVGGLRFLPVWSDQEAVKYDQMLWLSESDEGLTGLLMYNTDLFDRATIERLLLHLETLLTSIAADPAQTIGELQLVPAEERQQLLVEWNDTAVIYDEASLCTHQLFERQAEQTPDRIALVFHQQAYTYRELNEQANRLAHRLRELGVGANVPVGLCLNRSAEMIVGLLAILKAGGPYLPLDPAYPKDRLAFMIEDTQAPVILTEAGLIDELPPHQAQLVLIDDLSAFDRYSTENVQAGATPDDLAFLIFTSGSTGRPKGVAMGHRALCNLHLWQLQDFVHGGPRRTTMFYSINFDVGFQEVFTTLASGGTLYVLDESLRRDSHRLLHYLAEEKIERAFMPFIAMQHLAEAAETSSAATQLLEVVTAGEQLQITRHIAAWLSAMEGVVVYNQYGPTESHVVSSYKLEGDPAGWPTLPSIGKPIANAELYVLDRELRPVPIGVSGELYIGGTPLAAGYLGRPDLTDERFIPHPFSQEAGARIYKTGDLCRFQPDGNLEFMGRADYQVKIRGFRVELGEVEAVVRQHPLVREAAVILAEKRLVAYLVPEQPDVSYAEVKSWLLERLPDYMVPTLAVYLERMPLTPSGKINRLGLPAPDWSQVDRSSFVAPRTGTEAKVAEVWSEVLSVPQVGVEDNFFDLGGHSLLATQVITRLNREFKRDIPLRELFENPTVAGMSAWIETSEEMQISTMMMLRRGKKNPLSFAQSRLWVLDKLMPESTAYSLSSAVRLKGRLNLPQLQQALLAVVERHESLRTNFREVNGEAEQVIRQEVQSALPILDLSRLPQELQESEAQRLMSQEARKPFDLQRDSLLRTVLLRLHDEEHICLITLHHIITDGWSNELFVTELCALYAGQDLPPLEIQYHDFAHWQREWMKGEAMQKQVDYWKQQLGGELPILELPGDHPRPAVRTGLGRRWHFDLPSELVGRLEGMSWREQGITLNMVLLSAFQVLLYRYTGQTDLLVGTPIAGRNRSEVENLIGFFVNTLVIRANLGENLTFDQLLKQVKSTSLDAFTYQDVPFEKLVEELQPKRSMSHTPLFQVMFSMQNKPRSQASFGGLTAESIVLDTGGSKCDLSLYIAERASEVQAHFEYSSDLFEASTIERMADHYIALLTELVQAPHLPVGEVPFLSEREQGQLLNDFHELTGGVPEDVCMHHLFERTAEQHPERIALIAGAARLTYRELDMRANAVASRLQAEGIGPESLVGIYLERGIEMVVSILGVLKAGGAYVPLDPAYPKDRVLYTMEDAKLSVLLTTERLHRQLPEHRGRALYLPLAEAGTADRPISIANARQLAYVIYTSGSTGRPKGVAIEHRSAVTMIRWALAEYSPAELAGVLFSTSICFDLSIYELFVTLAAGGRVILAENALHLPQLPAREEVTLINTVPSAIAELLRTGGVPRSVRTVNLAGEALPLHLVEKLYQLPHVEKVYNLYGPSEDTTYSTYALIDRDADTPPVIGRPLPNTTGYVLDQHRQLVPIGVPGQLFLSGDGLARGYLGQEALTAEKFIANPFSDDPTARMYATGDSVRWLADGSLEYLGRIDRQIKVRGFRIEQGEIEEAILKHPSVVAAYVQVREIAAGDKRLVAYVAIGSHQLKASDLRLLLKERLPEYMIPSAFVLLERLPLTPNGKVDSFALPEPEGSGVREQAYLAPRNPAEQTLVRIWQELLTVQEVGVQDNFFELGGHSLLAVRMLAQVEAAFAKALPMSALFHSPTIEGLAEELLSEGRSTVSSLVCLQPKGERSPLFLVHPIGGSVFCYAALAKELGEDRPLYALQSSGLEPGEELLTSVESMATHYLTAIASVQQSGPYQLGGWSFGGVVAVEMAKRLQAQGEEVAPLLLLDSYPALQQQELKEEDLLAAFFADIAGQQGADLAQLVGAEEALSLSDLPQAFLAAQRRGLVPAELNAAQFERLFRVFCANRQAYAAYRATAYAGDLMLLHAEDAENVEGWRALASKTLWTQAVPGDHFSLLQAPNVGRVAQAILDAEKGVRS</sequence>
<keyword evidence="4" id="KW-0597">Phosphoprotein</keyword>
<dbReference type="Pfam" id="PF00501">
    <property type="entry name" value="AMP-binding"/>
    <property type="match status" value="2"/>
</dbReference>